<accession>A0ABV1UJ66</accession>
<dbReference type="Proteomes" id="UP001470023">
    <property type="component" value="Unassembled WGS sequence"/>
</dbReference>
<evidence type="ECO:0000313" key="3">
    <source>
        <dbReference type="Proteomes" id="UP001470023"/>
    </source>
</evidence>
<proteinExistence type="predicted"/>
<organism evidence="2 3">
    <name type="scientific">Streptomyces sp. 900105245</name>
    <dbReference type="NCBI Taxonomy" id="3154379"/>
    <lineage>
        <taxon>Bacteria</taxon>
        <taxon>Bacillati</taxon>
        <taxon>Actinomycetota</taxon>
        <taxon>Actinomycetes</taxon>
        <taxon>Kitasatosporales</taxon>
        <taxon>Streptomycetaceae</taxon>
        <taxon>Streptomyces</taxon>
    </lineage>
</organism>
<dbReference type="RefSeq" id="WP_352065784.1">
    <property type="nucleotide sequence ID" value="NZ_JBEPAZ010000068.1"/>
</dbReference>
<feature type="region of interest" description="Disordered" evidence="1">
    <location>
        <begin position="1"/>
        <end position="27"/>
    </location>
</feature>
<protein>
    <submittedName>
        <fullName evidence="2">Uncharacterized protein</fullName>
    </submittedName>
</protein>
<keyword evidence="3" id="KW-1185">Reference proteome</keyword>
<reference evidence="2 3" key="1">
    <citation type="submission" date="2024-06" db="EMBL/GenBank/DDBJ databases">
        <title>The Natural Products Discovery Center: Release of the First 8490 Sequenced Strains for Exploring Actinobacteria Biosynthetic Diversity.</title>
        <authorList>
            <person name="Kalkreuter E."/>
            <person name="Kautsar S.A."/>
            <person name="Yang D."/>
            <person name="Bader C.D."/>
            <person name="Teijaro C.N."/>
            <person name="Fluegel L."/>
            <person name="Davis C.M."/>
            <person name="Simpson J.R."/>
            <person name="Lauterbach L."/>
            <person name="Steele A.D."/>
            <person name="Gui C."/>
            <person name="Meng S."/>
            <person name="Li G."/>
            <person name="Viehrig K."/>
            <person name="Ye F."/>
            <person name="Su P."/>
            <person name="Kiefer A.F."/>
            <person name="Nichols A."/>
            <person name="Cepeda A.J."/>
            <person name="Yan W."/>
            <person name="Fan B."/>
            <person name="Jiang Y."/>
            <person name="Adhikari A."/>
            <person name="Zheng C.-J."/>
            <person name="Schuster L."/>
            <person name="Cowan T.M."/>
            <person name="Smanski M.J."/>
            <person name="Chevrette M.G."/>
            <person name="De Carvalho L.P.S."/>
            <person name="Shen B."/>
        </authorList>
    </citation>
    <scope>NUCLEOTIDE SEQUENCE [LARGE SCALE GENOMIC DNA]</scope>
    <source>
        <strain evidence="2 3">NPDC001166</strain>
    </source>
</reference>
<gene>
    <name evidence="2" type="ORF">ABT272_39590</name>
</gene>
<comment type="caution">
    <text evidence="2">The sequence shown here is derived from an EMBL/GenBank/DDBJ whole genome shotgun (WGS) entry which is preliminary data.</text>
</comment>
<feature type="region of interest" description="Disordered" evidence="1">
    <location>
        <begin position="192"/>
        <end position="228"/>
    </location>
</feature>
<name>A0ABV1UJ66_9ACTN</name>
<sequence>MELWRTRHAISSTPELGPRPDTPDDAAAWDDLDARVRALSGRRRPLHLPPPDAPASVMIAAALDHLDAPPPAGPLPDHPALRDPFGVAPLSYRALDARTARRALAAVLAGEPLPESWMEEITAPGTDDEDEDEQRTYTKLLTAISDYRRRHHRAGPDPLGPRPAGLDDDEWDHLTDAIDLYTHARVQHRLSQVRARTAAERAALLQPTSPLRQPPPELHRPGPAPPAR</sequence>
<feature type="compositionally biased region" description="Pro residues" evidence="1">
    <location>
        <begin position="212"/>
        <end position="228"/>
    </location>
</feature>
<evidence type="ECO:0000256" key="1">
    <source>
        <dbReference type="SAM" id="MobiDB-lite"/>
    </source>
</evidence>
<dbReference type="EMBL" id="JBEPAZ010000068">
    <property type="protein sequence ID" value="MER6433769.1"/>
    <property type="molecule type" value="Genomic_DNA"/>
</dbReference>
<evidence type="ECO:0000313" key="2">
    <source>
        <dbReference type="EMBL" id="MER6433769.1"/>
    </source>
</evidence>
<feature type="compositionally biased region" description="Low complexity" evidence="1">
    <location>
        <begin position="194"/>
        <end position="203"/>
    </location>
</feature>